<dbReference type="CDD" id="cd03398">
    <property type="entry name" value="PAP2_haloperoxidase"/>
    <property type="match status" value="1"/>
</dbReference>
<dbReference type="PANTHER" id="PTHR34599">
    <property type="entry name" value="PEROXIDASE-RELATED"/>
    <property type="match status" value="1"/>
</dbReference>
<dbReference type="AlphaFoldDB" id="A0A918TD01"/>
<dbReference type="SUPFAM" id="SSF48317">
    <property type="entry name" value="Acid phosphatase/Vanadium-dependent haloperoxidase"/>
    <property type="match status" value="1"/>
</dbReference>
<sequence>MSLLLLISSVGSNSGVLSASTIARDWNEENLAAIRTAFPDPPVHARNLFHLSVALYDAWAAYDSTAVGYVHREVAPVPEGSTLADARREAISYAAYRILVKRYFTTPHPNTPASSASAAKASFDAEMGALGYSTAVTTTVGDSPAAVGNRVAEAVLAFAATDGSREANGYNDPTYFPVNSPLILESSGTSLSNPNRWQPLAFDTRVTQNGIVADDIQTFVGAHWGAVRPFGLHYQGEEKLYFDPGDPPYLDGEGDFEYKLNNVEVIRFSSWLDPDDNVYVECSPGATANSTLSFNNSLGANDGNGHSVNPATGQPYASNLVKRADLGRVLAEFWADGPHSETPPGHWNTLANEVVEHPDFEPRIGGVGPLVDDLEWDVKMYLALNGSLHDVAVAVWGCKRHYDYVRPISSIRHLGQNNLLPFEPGLIEEITVSSSAPGERHAHLSSHVGKTAIYTWPGEPSDPETEYSGAEWILARDWLPYQRDTFVTPAFAGYVSGHSAFSRAAAEVLTSMTGSPYFPGGLASYTAPAGSLEFEYGPSADVTLEWATYYDAADQAGISRLYGGIHVAPDDGPGRILGSQCGISAWEMAIKYYDGSVATDEIPIQITEMADGSVEVAWNQHRGMFYTLYESVDLGAFTMVGSTERAENDSRNHLVLAPSDSPGKRFFKVVRSQN</sequence>
<reference evidence="2" key="2">
    <citation type="submission" date="2020-09" db="EMBL/GenBank/DDBJ databases">
        <authorList>
            <person name="Sun Q."/>
            <person name="Kim S."/>
        </authorList>
    </citation>
    <scope>NUCLEOTIDE SEQUENCE</scope>
    <source>
        <strain evidence="2">KCTC 12988</strain>
    </source>
</reference>
<feature type="domain" description="DUF6851" evidence="1">
    <location>
        <begin position="52"/>
        <end position="199"/>
    </location>
</feature>
<dbReference type="GO" id="GO:0004601">
    <property type="term" value="F:peroxidase activity"/>
    <property type="evidence" value="ECO:0007669"/>
    <property type="project" value="InterPro"/>
</dbReference>
<evidence type="ECO:0000313" key="3">
    <source>
        <dbReference type="Proteomes" id="UP000644507"/>
    </source>
</evidence>
<reference evidence="2" key="1">
    <citation type="journal article" date="2014" name="Int. J. Syst. Evol. Microbiol.">
        <title>Complete genome sequence of Corynebacterium casei LMG S-19264T (=DSM 44701T), isolated from a smear-ripened cheese.</title>
        <authorList>
            <consortium name="US DOE Joint Genome Institute (JGI-PGF)"/>
            <person name="Walter F."/>
            <person name="Albersmeier A."/>
            <person name="Kalinowski J."/>
            <person name="Ruckert C."/>
        </authorList>
    </citation>
    <scope>NUCLEOTIDE SEQUENCE</scope>
    <source>
        <strain evidence="2">KCTC 12988</strain>
    </source>
</reference>
<dbReference type="Gene3D" id="1.10.606.10">
    <property type="entry name" value="Vanadium-containing Chloroperoxidase, domain 2"/>
    <property type="match status" value="1"/>
</dbReference>
<name>A0A918TD01_9BACT</name>
<evidence type="ECO:0000313" key="2">
    <source>
        <dbReference type="EMBL" id="GHC42278.1"/>
    </source>
</evidence>
<dbReference type="EMBL" id="BMXI01000001">
    <property type="protein sequence ID" value="GHC42278.1"/>
    <property type="molecule type" value="Genomic_DNA"/>
</dbReference>
<protein>
    <recommendedName>
        <fullName evidence="1">DUF6851 domain-containing protein</fullName>
    </recommendedName>
</protein>
<dbReference type="Proteomes" id="UP000644507">
    <property type="component" value="Unassembled WGS sequence"/>
</dbReference>
<dbReference type="InterPro" id="IPR049283">
    <property type="entry name" value="DUF6851"/>
</dbReference>
<evidence type="ECO:0000259" key="1">
    <source>
        <dbReference type="Pfam" id="PF21167"/>
    </source>
</evidence>
<dbReference type="Pfam" id="PF21167">
    <property type="entry name" value="DUF6851"/>
    <property type="match status" value="1"/>
</dbReference>
<comment type="caution">
    <text evidence="2">The sequence shown here is derived from an EMBL/GenBank/DDBJ whole genome shotgun (WGS) entry which is preliminary data.</text>
</comment>
<dbReference type="InterPro" id="IPR016119">
    <property type="entry name" value="Br/Cl_peroxidase_C"/>
</dbReference>
<gene>
    <name evidence="2" type="ORF">GCM10007100_04060</name>
</gene>
<dbReference type="PANTHER" id="PTHR34599:SF2">
    <property type="entry name" value="TRAF-TYPE DOMAIN-CONTAINING PROTEIN"/>
    <property type="match status" value="1"/>
</dbReference>
<proteinExistence type="predicted"/>
<accession>A0A918TD01</accession>
<organism evidence="2 3">
    <name type="scientific">Roseibacillus persicicus</name>
    <dbReference type="NCBI Taxonomy" id="454148"/>
    <lineage>
        <taxon>Bacteria</taxon>
        <taxon>Pseudomonadati</taxon>
        <taxon>Verrucomicrobiota</taxon>
        <taxon>Verrucomicrobiia</taxon>
        <taxon>Verrucomicrobiales</taxon>
        <taxon>Verrucomicrobiaceae</taxon>
        <taxon>Roseibacillus</taxon>
    </lineage>
</organism>
<dbReference type="InterPro" id="IPR052559">
    <property type="entry name" value="V-haloperoxidase"/>
</dbReference>
<keyword evidence="3" id="KW-1185">Reference proteome</keyword>
<dbReference type="InterPro" id="IPR036938">
    <property type="entry name" value="PAP2/HPO_sf"/>
</dbReference>